<dbReference type="Proteomes" id="UP000240357">
    <property type="component" value="Unassembled WGS sequence"/>
</dbReference>
<organism evidence="2 3">
    <name type="scientific">Adhaeribacter arboris</name>
    <dbReference type="NCBI Taxonomy" id="2072846"/>
    <lineage>
        <taxon>Bacteria</taxon>
        <taxon>Pseudomonadati</taxon>
        <taxon>Bacteroidota</taxon>
        <taxon>Cytophagia</taxon>
        <taxon>Cytophagales</taxon>
        <taxon>Hymenobacteraceae</taxon>
        <taxon>Adhaeribacter</taxon>
    </lineage>
</organism>
<proteinExistence type="predicted"/>
<evidence type="ECO:0000313" key="3">
    <source>
        <dbReference type="Proteomes" id="UP000240357"/>
    </source>
</evidence>
<keyword evidence="1" id="KW-1133">Transmembrane helix</keyword>
<dbReference type="EMBL" id="PYFT01000001">
    <property type="protein sequence ID" value="PSR56826.1"/>
    <property type="molecule type" value="Genomic_DNA"/>
</dbReference>
<name>A0A2T2YMW5_9BACT</name>
<keyword evidence="1" id="KW-0812">Transmembrane</keyword>
<feature type="transmembrane region" description="Helical" evidence="1">
    <location>
        <begin position="6"/>
        <end position="22"/>
    </location>
</feature>
<feature type="transmembrane region" description="Helical" evidence="1">
    <location>
        <begin position="186"/>
        <end position="206"/>
    </location>
</feature>
<keyword evidence="1" id="KW-0472">Membrane</keyword>
<protein>
    <submittedName>
        <fullName evidence="2">Uncharacterized protein</fullName>
    </submittedName>
</protein>
<evidence type="ECO:0000256" key="1">
    <source>
        <dbReference type="SAM" id="Phobius"/>
    </source>
</evidence>
<feature type="transmembrane region" description="Helical" evidence="1">
    <location>
        <begin position="31"/>
        <end position="51"/>
    </location>
</feature>
<feature type="transmembrane region" description="Helical" evidence="1">
    <location>
        <begin position="87"/>
        <end position="106"/>
    </location>
</feature>
<gene>
    <name evidence="2" type="ORF">AHMF7605_26675</name>
</gene>
<sequence length="217" mass="25637">MIDVYLNISFLIIILGLFFVKARQLTREQKIIGFIVLVTLPFELYAGYLQSFTINNLFVYHLLIPIQYSFYAYIYYCYLESKIIKKLILVSIALVMVAAVALAFTIQPPDTYNSYVIILSNFFISIWVLIYYRQLFVQLKITDLKSEPLFWISNGLLFFSLGDFFVEGLMKALLDQSLWMARWNYYYIYLPLLCTLYITFIISFVCRDLFKKPNMSL</sequence>
<evidence type="ECO:0000313" key="2">
    <source>
        <dbReference type="EMBL" id="PSR56826.1"/>
    </source>
</evidence>
<feature type="transmembrane region" description="Helical" evidence="1">
    <location>
        <begin position="57"/>
        <end position="75"/>
    </location>
</feature>
<keyword evidence="3" id="KW-1185">Reference proteome</keyword>
<dbReference type="AlphaFoldDB" id="A0A2T2YMW5"/>
<reference evidence="2 3" key="1">
    <citation type="submission" date="2018-03" db="EMBL/GenBank/DDBJ databases">
        <title>Adhaeribacter sp. HMF7605 Genome sequencing and assembly.</title>
        <authorList>
            <person name="Kang H."/>
            <person name="Kang J."/>
            <person name="Cha I."/>
            <person name="Kim H."/>
            <person name="Joh K."/>
        </authorList>
    </citation>
    <scope>NUCLEOTIDE SEQUENCE [LARGE SCALE GENOMIC DNA]</scope>
    <source>
        <strain evidence="2 3">HMF7605</strain>
    </source>
</reference>
<feature type="transmembrane region" description="Helical" evidence="1">
    <location>
        <begin position="148"/>
        <end position="166"/>
    </location>
</feature>
<comment type="caution">
    <text evidence="2">The sequence shown here is derived from an EMBL/GenBank/DDBJ whole genome shotgun (WGS) entry which is preliminary data.</text>
</comment>
<accession>A0A2T2YMW5</accession>
<feature type="transmembrane region" description="Helical" evidence="1">
    <location>
        <begin position="112"/>
        <end position="132"/>
    </location>
</feature>